<evidence type="ECO:0000313" key="6">
    <source>
        <dbReference type="Proteomes" id="UP000648239"/>
    </source>
</evidence>
<dbReference type="Gene3D" id="1.25.40.10">
    <property type="entry name" value="Tetratricopeptide repeat domain"/>
    <property type="match status" value="2"/>
</dbReference>
<evidence type="ECO:0000313" key="5">
    <source>
        <dbReference type="EMBL" id="MBD3867650.1"/>
    </source>
</evidence>
<reference evidence="5 6" key="1">
    <citation type="submission" date="2020-08" db="EMBL/GenBank/DDBJ databases">
        <title>Acidobacteriota in marine sediments use diverse sulfur dissimilation pathways.</title>
        <authorList>
            <person name="Wasmund K."/>
        </authorList>
    </citation>
    <scope>NUCLEOTIDE SEQUENCE [LARGE SCALE GENOMIC DNA]</scope>
    <source>
        <strain evidence="5">MAG AM4</strain>
    </source>
</reference>
<proteinExistence type="predicted"/>
<organism evidence="5 6">
    <name type="scientific">Candidatus Polarisedimenticola svalbardensis</name>
    <dbReference type="NCBI Taxonomy" id="2886004"/>
    <lineage>
        <taxon>Bacteria</taxon>
        <taxon>Pseudomonadati</taxon>
        <taxon>Acidobacteriota</taxon>
        <taxon>Candidatus Polarisedimenticolia</taxon>
        <taxon>Candidatus Polarisedimenticolales</taxon>
        <taxon>Candidatus Polarisedimenticolaceae</taxon>
        <taxon>Candidatus Polarisedimenticola</taxon>
    </lineage>
</organism>
<dbReference type="Pfam" id="PF13432">
    <property type="entry name" value="TPR_16"/>
    <property type="match status" value="2"/>
</dbReference>
<dbReference type="SUPFAM" id="SSF48452">
    <property type="entry name" value="TPR-like"/>
    <property type="match status" value="3"/>
</dbReference>
<sequence length="773" mass="84306">MASDRDKALKAAEKLLKGGKQPVALAHFRKLSTSYPEDLVLHNRIGDMLCLNGLGTEAVPYYEKVAFAYRDSGFMPKAVAMFKKILRQQPDSFETMVELGNLYLRQKLPGEARNFLLHAADQYIQNSGYDRAREIYRTLIDAEPDNSGHRIRLAETMAAAGEPESAVTELLATAESMTSSSAAESRMKVLYRAKELAPADPKPVLAIACALEETGQPGEALQFLDEQLKESADGAPFLQAKLRLLVAGDGHEAALALLTGQSHDAFGGEDFVGVLETCRKGPGEEAFWSRIDPWLAGAGAGRAQDVLEAAAGLDRAGHVPALTRLIGVAGKSGDTDRETTLLERLVTVLHGSNQKAEASVFQERLRELNPNSRVLTEPEPEEDPGEAVIEEEVVVSDGSSDADLRQAFPELEAPAVPLNKTDEEFAAGRLTQAEILEKYGLEDKALEQVREVVERFPGFVAAQKRLVDLVKTGKSKEGLRDAYLGLAFAERASGHLDEARKAAKRAESAHAIDDGTRQGLLAFHLIGDIVEHPVVETAPTADEPAPPQPEAVQPEPVQAAPPVEAQEDIDVCFDEEEPEPEPVPELSSQSITDTDTDVDGDDLASLAAALEGELFLDDDEPLVPEAPREQSLDEVFAAFQRQVEKQVDSDDFQTHYDLGIAYREMGLLDEAIAEFERTARPGGFQRESTIMIASCHRDAGRISVAADWYRKALDIPSDDPEAQSGLRYDLAEVLAEVGEMNEALDLYRVVQELDPSFRDIALRVSQLEARLGN</sequence>
<name>A0A8J7C1J1_9BACT</name>
<accession>A0A8J7C1J1</accession>
<dbReference type="InterPro" id="IPR019734">
    <property type="entry name" value="TPR_rpt"/>
</dbReference>
<dbReference type="PANTHER" id="PTHR45586:SF1">
    <property type="entry name" value="LIPOPOLYSACCHARIDE ASSEMBLY PROTEIN B"/>
    <property type="match status" value="1"/>
</dbReference>
<feature type="region of interest" description="Disordered" evidence="4">
    <location>
        <begin position="575"/>
        <end position="595"/>
    </location>
</feature>
<dbReference type="PROSITE" id="PS50005">
    <property type="entry name" value="TPR"/>
    <property type="match status" value="1"/>
</dbReference>
<dbReference type="SMART" id="SM00028">
    <property type="entry name" value="TPR"/>
    <property type="match status" value="8"/>
</dbReference>
<keyword evidence="2 3" id="KW-0802">TPR repeat</keyword>
<dbReference type="AlphaFoldDB" id="A0A8J7C1J1"/>
<dbReference type="Proteomes" id="UP000648239">
    <property type="component" value="Unassembled WGS sequence"/>
</dbReference>
<evidence type="ECO:0000256" key="2">
    <source>
        <dbReference type="ARBA" id="ARBA00022803"/>
    </source>
</evidence>
<evidence type="ECO:0000256" key="1">
    <source>
        <dbReference type="ARBA" id="ARBA00022737"/>
    </source>
</evidence>
<dbReference type="InterPro" id="IPR011990">
    <property type="entry name" value="TPR-like_helical_dom_sf"/>
</dbReference>
<protein>
    <submittedName>
        <fullName evidence="5">Tetratricopeptide repeat protein</fullName>
    </submittedName>
</protein>
<evidence type="ECO:0000256" key="3">
    <source>
        <dbReference type="PROSITE-ProRule" id="PRU00339"/>
    </source>
</evidence>
<dbReference type="Pfam" id="PF14559">
    <property type="entry name" value="TPR_19"/>
    <property type="match status" value="1"/>
</dbReference>
<evidence type="ECO:0000256" key="4">
    <source>
        <dbReference type="SAM" id="MobiDB-lite"/>
    </source>
</evidence>
<dbReference type="EMBL" id="JACXWD010000013">
    <property type="protein sequence ID" value="MBD3867650.1"/>
    <property type="molecule type" value="Genomic_DNA"/>
</dbReference>
<dbReference type="InterPro" id="IPR051012">
    <property type="entry name" value="CellSynth/LPSAsmb/PSIAsmb"/>
</dbReference>
<gene>
    <name evidence="5" type="ORF">IFK94_05950</name>
</gene>
<feature type="repeat" description="TPR" evidence="3">
    <location>
        <begin position="724"/>
        <end position="757"/>
    </location>
</feature>
<keyword evidence="1" id="KW-0677">Repeat</keyword>
<feature type="compositionally biased region" description="Low complexity" evidence="4">
    <location>
        <begin position="550"/>
        <end position="561"/>
    </location>
</feature>
<feature type="region of interest" description="Disordered" evidence="4">
    <location>
        <begin position="538"/>
        <end position="561"/>
    </location>
</feature>
<comment type="caution">
    <text evidence="5">The sequence shown here is derived from an EMBL/GenBank/DDBJ whole genome shotgun (WGS) entry which is preliminary data.</text>
</comment>
<dbReference type="PANTHER" id="PTHR45586">
    <property type="entry name" value="TPR REPEAT-CONTAINING PROTEIN PA4667"/>
    <property type="match status" value="1"/>
</dbReference>